<comment type="similarity">
    <text evidence="2 9">Belongs to the cytochrome P450 family.</text>
</comment>
<sequence>MDMALPTTRLTSLADSYPVVAAVSAAISVAIVYFIVLLPLYNILLHPLRKYPGPKLWAASQIPWLRSYTGGLYHVKLRDMHEKYGPVIRVGPNELSFTSPEAWQAIMGHPLRDQEPMIRGYIDLLIQRLHENSQQGRKAVDICAWFNYTTFDIIGDLTFGEPFGCLQQSAMHPWVELVFANVKTSAMRSALARFPVANHLLPFFVTPQLVRKAAEHKELTREKVSKRLTLTDARPDLVHGMIVGKGGLTVSREELNENSEGLIIAGSETTATALSGAIFMLTTHPTILKTLADEIRSAFTSESEMNSINTAHLPYLQAVLEETLRFFPPAPNALPRITPPEGNLVLGEKVPGNTVLSVPHWAMYHSTSNFSRPDEFIPNRWLDDPQFASDRKECMNVFSFGPRNCIGKNLAYVEMRMFLARVIWNFDIELAAQSMDWLQKGRSFSVWAKHPLMVHLTPRPVAV</sequence>
<dbReference type="GO" id="GO:0020037">
    <property type="term" value="F:heme binding"/>
    <property type="evidence" value="ECO:0007669"/>
    <property type="project" value="InterPro"/>
</dbReference>
<proteinExistence type="inferred from homology"/>
<reference evidence="11" key="1">
    <citation type="submission" date="2023-02" db="EMBL/GenBank/DDBJ databases">
        <title>Colletotrichum kahawae CIFC_Que2 genome sequencing and assembly.</title>
        <authorList>
            <person name="Baroncelli R."/>
        </authorList>
    </citation>
    <scope>NUCLEOTIDE SEQUENCE</scope>
    <source>
        <strain evidence="11">CIFC_Que2</strain>
    </source>
</reference>
<evidence type="ECO:0000256" key="3">
    <source>
        <dbReference type="ARBA" id="ARBA00022617"/>
    </source>
</evidence>
<dbReference type="GO" id="GO:0005506">
    <property type="term" value="F:iron ion binding"/>
    <property type="evidence" value="ECO:0007669"/>
    <property type="project" value="InterPro"/>
</dbReference>
<comment type="cofactor">
    <cofactor evidence="1 8">
        <name>heme</name>
        <dbReference type="ChEBI" id="CHEBI:30413"/>
    </cofactor>
</comment>
<feature type="binding site" description="axial binding residue" evidence="8">
    <location>
        <position position="405"/>
    </location>
    <ligand>
        <name>heme</name>
        <dbReference type="ChEBI" id="CHEBI:30413"/>
    </ligand>
    <ligandPart>
        <name>Fe</name>
        <dbReference type="ChEBI" id="CHEBI:18248"/>
    </ligandPart>
</feature>
<dbReference type="InterPro" id="IPR036396">
    <property type="entry name" value="Cyt_P450_sf"/>
</dbReference>
<dbReference type="InterPro" id="IPR050121">
    <property type="entry name" value="Cytochrome_P450_monoxygenase"/>
</dbReference>
<dbReference type="PRINTS" id="PR00463">
    <property type="entry name" value="EP450I"/>
</dbReference>
<dbReference type="PANTHER" id="PTHR24305">
    <property type="entry name" value="CYTOCHROME P450"/>
    <property type="match status" value="1"/>
</dbReference>
<evidence type="ECO:0000313" key="11">
    <source>
        <dbReference type="EMBL" id="KAK2771085.1"/>
    </source>
</evidence>
<evidence type="ECO:0000256" key="7">
    <source>
        <dbReference type="ARBA" id="ARBA00023033"/>
    </source>
</evidence>
<keyword evidence="5 9" id="KW-0560">Oxidoreductase</keyword>
<name>A0AAD9YM99_COLKA</name>
<dbReference type="AlphaFoldDB" id="A0AAD9YM99"/>
<dbReference type="InterPro" id="IPR002401">
    <property type="entry name" value="Cyt_P450_E_grp-I"/>
</dbReference>
<keyword evidence="4 8" id="KW-0479">Metal-binding</keyword>
<dbReference type="PANTHER" id="PTHR24305:SF230">
    <property type="entry name" value="P450, PUTATIVE (EUROFUNG)-RELATED"/>
    <property type="match status" value="1"/>
</dbReference>
<dbReference type="InterPro" id="IPR001128">
    <property type="entry name" value="Cyt_P450"/>
</dbReference>
<evidence type="ECO:0000313" key="12">
    <source>
        <dbReference type="Proteomes" id="UP001281614"/>
    </source>
</evidence>
<keyword evidence="6 8" id="KW-0408">Iron</keyword>
<evidence type="ECO:0000256" key="9">
    <source>
        <dbReference type="RuleBase" id="RU000461"/>
    </source>
</evidence>
<dbReference type="InterPro" id="IPR017972">
    <property type="entry name" value="Cyt_P450_CS"/>
</dbReference>
<keyword evidence="3 8" id="KW-0349">Heme</keyword>
<keyword evidence="7 9" id="KW-0503">Monooxygenase</keyword>
<dbReference type="PROSITE" id="PS00086">
    <property type="entry name" value="CYTOCHROME_P450"/>
    <property type="match status" value="1"/>
</dbReference>
<keyword evidence="12" id="KW-1185">Reference proteome</keyword>
<evidence type="ECO:0000256" key="6">
    <source>
        <dbReference type="ARBA" id="ARBA00023004"/>
    </source>
</evidence>
<dbReference type="CDD" id="cd11058">
    <property type="entry name" value="CYP60B-like"/>
    <property type="match status" value="1"/>
</dbReference>
<evidence type="ECO:0000256" key="5">
    <source>
        <dbReference type="ARBA" id="ARBA00023002"/>
    </source>
</evidence>
<comment type="caution">
    <text evidence="11">The sequence shown here is derived from an EMBL/GenBank/DDBJ whole genome shotgun (WGS) entry which is preliminary data.</text>
</comment>
<dbReference type="SUPFAM" id="SSF48264">
    <property type="entry name" value="Cytochrome P450"/>
    <property type="match status" value="1"/>
</dbReference>
<dbReference type="GO" id="GO:0004497">
    <property type="term" value="F:monooxygenase activity"/>
    <property type="evidence" value="ECO:0007669"/>
    <property type="project" value="UniProtKB-KW"/>
</dbReference>
<protein>
    <submittedName>
        <fullName evidence="11">Trichothecene c-15 hydroxylase</fullName>
    </submittedName>
</protein>
<evidence type="ECO:0000256" key="10">
    <source>
        <dbReference type="SAM" id="Phobius"/>
    </source>
</evidence>
<dbReference type="Gene3D" id="1.10.630.10">
    <property type="entry name" value="Cytochrome P450"/>
    <property type="match status" value="1"/>
</dbReference>
<evidence type="ECO:0000256" key="1">
    <source>
        <dbReference type="ARBA" id="ARBA00001971"/>
    </source>
</evidence>
<keyword evidence="10" id="KW-1133">Transmembrane helix</keyword>
<keyword evidence="10" id="KW-0812">Transmembrane</keyword>
<gene>
    <name evidence="11" type="ORF">CKAH01_14463</name>
</gene>
<evidence type="ECO:0000256" key="2">
    <source>
        <dbReference type="ARBA" id="ARBA00010617"/>
    </source>
</evidence>
<accession>A0AAD9YM99</accession>
<evidence type="ECO:0000256" key="8">
    <source>
        <dbReference type="PIRSR" id="PIRSR602401-1"/>
    </source>
</evidence>
<feature type="transmembrane region" description="Helical" evidence="10">
    <location>
        <begin position="20"/>
        <end position="41"/>
    </location>
</feature>
<keyword evidence="10" id="KW-0472">Membrane</keyword>
<dbReference type="GO" id="GO:0016705">
    <property type="term" value="F:oxidoreductase activity, acting on paired donors, with incorporation or reduction of molecular oxygen"/>
    <property type="evidence" value="ECO:0007669"/>
    <property type="project" value="InterPro"/>
</dbReference>
<dbReference type="PRINTS" id="PR00385">
    <property type="entry name" value="P450"/>
</dbReference>
<dbReference type="Proteomes" id="UP001281614">
    <property type="component" value="Unassembled WGS sequence"/>
</dbReference>
<organism evidence="11 12">
    <name type="scientific">Colletotrichum kahawae</name>
    <name type="common">Coffee berry disease fungus</name>
    <dbReference type="NCBI Taxonomy" id="34407"/>
    <lineage>
        <taxon>Eukaryota</taxon>
        <taxon>Fungi</taxon>
        <taxon>Dikarya</taxon>
        <taxon>Ascomycota</taxon>
        <taxon>Pezizomycotina</taxon>
        <taxon>Sordariomycetes</taxon>
        <taxon>Hypocreomycetidae</taxon>
        <taxon>Glomerellales</taxon>
        <taxon>Glomerellaceae</taxon>
        <taxon>Colletotrichum</taxon>
        <taxon>Colletotrichum gloeosporioides species complex</taxon>
    </lineage>
</organism>
<dbReference type="Pfam" id="PF00067">
    <property type="entry name" value="p450"/>
    <property type="match status" value="1"/>
</dbReference>
<dbReference type="EMBL" id="VYYT01000086">
    <property type="protein sequence ID" value="KAK2771085.1"/>
    <property type="molecule type" value="Genomic_DNA"/>
</dbReference>
<evidence type="ECO:0000256" key="4">
    <source>
        <dbReference type="ARBA" id="ARBA00022723"/>
    </source>
</evidence>